<reference evidence="2 3" key="1">
    <citation type="submission" date="2015-07" db="EMBL/GenBank/DDBJ databases">
        <title>Emmonsia species relationships and genome sequence.</title>
        <authorList>
            <consortium name="The Broad Institute Genomics Platform"/>
            <person name="Cuomo C.A."/>
            <person name="Munoz J.F."/>
            <person name="Imamovic A."/>
            <person name="Priest M.E."/>
            <person name="Young S."/>
            <person name="Clay O.K."/>
            <person name="McEwen J.G."/>
        </authorList>
    </citation>
    <scope>NUCLEOTIDE SEQUENCE [LARGE SCALE GENOMIC DNA]</scope>
    <source>
        <strain evidence="2 3">UAMH 9510</strain>
    </source>
</reference>
<comment type="caution">
    <text evidence="2">The sequence shown here is derived from an EMBL/GenBank/DDBJ whole genome shotgun (WGS) entry which is preliminary data.</text>
</comment>
<accession>A0A1J9PUN6</accession>
<feature type="compositionally biased region" description="Basic and acidic residues" evidence="1">
    <location>
        <begin position="460"/>
        <end position="474"/>
    </location>
</feature>
<feature type="compositionally biased region" description="Basic and acidic residues" evidence="1">
    <location>
        <begin position="604"/>
        <end position="621"/>
    </location>
</feature>
<keyword evidence="3" id="KW-1185">Reference proteome</keyword>
<protein>
    <submittedName>
        <fullName evidence="2">Uncharacterized protein</fullName>
    </submittedName>
</protein>
<dbReference type="EMBL" id="LGRN01000007">
    <property type="protein sequence ID" value="OJD19602.1"/>
    <property type="molecule type" value="Genomic_DNA"/>
</dbReference>
<feature type="region of interest" description="Disordered" evidence="1">
    <location>
        <begin position="497"/>
        <end position="639"/>
    </location>
</feature>
<dbReference type="Proteomes" id="UP000182235">
    <property type="component" value="Unassembled WGS sequence"/>
</dbReference>
<proteinExistence type="predicted"/>
<feature type="compositionally biased region" description="Polar residues" evidence="1">
    <location>
        <begin position="412"/>
        <end position="428"/>
    </location>
</feature>
<dbReference type="VEuPathDB" id="FungiDB:AJ78_00459"/>
<evidence type="ECO:0000256" key="1">
    <source>
        <dbReference type="SAM" id="MobiDB-lite"/>
    </source>
</evidence>
<feature type="region of interest" description="Disordered" evidence="1">
    <location>
        <begin position="403"/>
        <end position="482"/>
    </location>
</feature>
<evidence type="ECO:0000313" key="2">
    <source>
        <dbReference type="EMBL" id="OJD19602.1"/>
    </source>
</evidence>
<sequence>MPPAKPIINRRDLENCGMVYTEKSVSQDGHGDAPSSLPAHIEQFRKALLDFGGLVTDWSEHRFETEAEIYRDRGGIGDNKSLAPPASAYFHDSDPTSPLSAGIWRHMEHCMKIARNAEGLVTAHAPEHDWKHLLQDIFQGYGDIFPLAGEQQEKDILWDDTKKYTENCPKPDFTYGYTMNQNIPVALRSTDLVSNFSPEVLGELRSAGLIPSPRSNLHTWSKDKTTGLSRDQLVCFPWAVVELHPQQFSSTFGERYSYTQAANGALVALRLNAEVANWATGSYDFVLPVVAFTCVGAEIKVWLAYSEIKDNICLGHKMVCIWESNLCLGWGVIATCAIVKNMLLWASRVWKPTISGYISRIQQNKLSFSLDGHVTKAAILSSSASPFVFAANSTQLTFPDITKPPVLDLGGQQPSGQKGNKQDPTSKASILEFGAPQTPTPKGTDQTPASSEDVSPPKTFADKADGFIREEPEKGYQAVRHGRKFGLSKATYDKIRESKQKQEHSNPRPSHASTVEDAKTTKLPTTESDSNKEECPQASDVIAEGTNRNSRDSRQGGTQEANLGNPSQKTTSIEKDCKTPSHGLSSSFNSEGQNDSNSLFTKSPKMDEDREQKRSSGHKEDFEDFEDSPDEPELTIGSCPHYGPMVAEALQLLWGDELLGLKAVSKIIHEIQGLELLDVTWSVLELWVAQHKNVPSPCEGLEKIMREINSVLEFAVITPDQMWASDPFTWRLIDKALQTILKSSEPTLKNILVWAIECMDLLESLELCEILNLGDLSCLELKRMDREIIDLMIRPLDDDPSISPAGAAQAAE</sequence>
<dbReference type="OrthoDB" id="5081713at2759"/>
<feature type="compositionally biased region" description="Polar residues" evidence="1">
    <location>
        <begin position="440"/>
        <end position="453"/>
    </location>
</feature>
<feature type="compositionally biased region" description="Basic and acidic residues" evidence="1">
    <location>
        <begin position="497"/>
        <end position="506"/>
    </location>
</feature>
<feature type="compositionally biased region" description="Polar residues" evidence="1">
    <location>
        <begin position="555"/>
        <end position="571"/>
    </location>
</feature>
<dbReference type="STRING" id="1447872.A0A1J9PUN6"/>
<evidence type="ECO:0000313" key="3">
    <source>
        <dbReference type="Proteomes" id="UP000182235"/>
    </source>
</evidence>
<gene>
    <name evidence="2" type="ORF">AJ78_00459</name>
</gene>
<feature type="compositionally biased region" description="Polar residues" evidence="1">
    <location>
        <begin position="582"/>
        <end position="601"/>
    </location>
</feature>
<feature type="compositionally biased region" description="Acidic residues" evidence="1">
    <location>
        <begin position="622"/>
        <end position="633"/>
    </location>
</feature>
<name>A0A1J9PUN6_9EURO</name>
<organism evidence="2 3">
    <name type="scientific">Emergomyces pasteurianus Ep9510</name>
    <dbReference type="NCBI Taxonomy" id="1447872"/>
    <lineage>
        <taxon>Eukaryota</taxon>
        <taxon>Fungi</taxon>
        <taxon>Dikarya</taxon>
        <taxon>Ascomycota</taxon>
        <taxon>Pezizomycotina</taxon>
        <taxon>Eurotiomycetes</taxon>
        <taxon>Eurotiomycetidae</taxon>
        <taxon>Onygenales</taxon>
        <taxon>Ajellomycetaceae</taxon>
        <taxon>Emergomyces</taxon>
    </lineage>
</organism>
<dbReference type="AlphaFoldDB" id="A0A1J9PUN6"/>